<protein>
    <submittedName>
        <fullName evidence="1">Uncharacterized protein</fullName>
    </submittedName>
</protein>
<comment type="caution">
    <text evidence="1">The sequence shown here is derived from an EMBL/GenBank/DDBJ whole genome shotgun (WGS) entry which is preliminary data.</text>
</comment>
<dbReference type="Proteomes" id="UP000267464">
    <property type="component" value="Unassembled WGS sequence"/>
</dbReference>
<dbReference type="AlphaFoldDB" id="A0A3N7HPB5"/>
<evidence type="ECO:0000313" key="2">
    <source>
        <dbReference type="Proteomes" id="UP000267464"/>
    </source>
</evidence>
<sequence length="200" mass="20537">MSAIALAALVQTGWCADGGVAELAGAKIAAVQQPPAEGFRMTPEVSAVRSRLPSNGPTALSSDGSRTLSELAGVDYKLWTSHGRVGVGVGVGTLGYVTPRPDGRVDGPVALSGAAPSVSVGLRYHVTKESTVYADASGVRGLGAEASGNYVNTKVGMEWKPAQRTLGFEHGALGMQLDSGYRLALKPSHGGLGLYLRGKF</sequence>
<reference evidence="1 2" key="1">
    <citation type="submission" date="2018-08" db="EMBL/GenBank/DDBJ databases">
        <authorList>
            <person name="Khan S.A."/>
            <person name="Jeon C.O."/>
            <person name="Chun B.H."/>
            <person name="Jeong S.E."/>
        </authorList>
    </citation>
    <scope>NUCLEOTIDE SEQUENCE [LARGE SCALE GENOMIC DNA]</scope>
    <source>
        <strain evidence="1 2">S-16</strain>
    </source>
</reference>
<name>A0A3N7HPB5_9BURK</name>
<gene>
    <name evidence="1" type="ORF">DZC73_17655</name>
</gene>
<proteinExistence type="predicted"/>
<accession>A0A3N7HPB5</accession>
<evidence type="ECO:0000313" key="1">
    <source>
        <dbReference type="EMBL" id="RQP22956.1"/>
    </source>
</evidence>
<keyword evidence="2" id="KW-1185">Reference proteome</keyword>
<reference evidence="1 2" key="2">
    <citation type="submission" date="2018-12" db="EMBL/GenBank/DDBJ databases">
        <title>Rhizobacter gummiphilus sp. nov., a rubber-degrading bacterium isolated from the soil of a botanical garden in Japan.</title>
        <authorList>
            <person name="Shunsuke S.S."/>
        </authorList>
    </citation>
    <scope>NUCLEOTIDE SEQUENCE [LARGE SCALE GENOMIC DNA]</scope>
    <source>
        <strain evidence="1 2">S-16</strain>
    </source>
</reference>
<organism evidence="1 2">
    <name type="scientific">Piscinibacter terrae</name>
    <dbReference type="NCBI Taxonomy" id="2496871"/>
    <lineage>
        <taxon>Bacteria</taxon>
        <taxon>Pseudomonadati</taxon>
        <taxon>Pseudomonadota</taxon>
        <taxon>Betaproteobacteria</taxon>
        <taxon>Burkholderiales</taxon>
        <taxon>Sphaerotilaceae</taxon>
        <taxon>Piscinibacter</taxon>
    </lineage>
</organism>
<dbReference type="EMBL" id="QUSW01000005">
    <property type="protein sequence ID" value="RQP22956.1"/>
    <property type="molecule type" value="Genomic_DNA"/>
</dbReference>